<gene>
    <name evidence="2" type="ORF">TNIN_463921</name>
</gene>
<keyword evidence="3" id="KW-1185">Reference proteome</keyword>
<feature type="compositionally biased region" description="Polar residues" evidence="1">
    <location>
        <begin position="27"/>
        <end position="40"/>
    </location>
</feature>
<dbReference type="Proteomes" id="UP000886998">
    <property type="component" value="Unassembled WGS sequence"/>
</dbReference>
<dbReference type="AlphaFoldDB" id="A0A8X6X998"/>
<organism evidence="2 3">
    <name type="scientific">Trichonephila inaurata madagascariensis</name>
    <dbReference type="NCBI Taxonomy" id="2747483"/>
    <lineage>
        <taxon>Eukaryota</taxon>
        <taxon>Metazoa</taxon>
        <taxon>Ecdysozoa</taxon>
        <taxon>Arthropoda</taxon>
        <taxon>Chelicerata</taxon>
        <taxon>Arachnida</taxon>
        <taxon>Araneae</taxon>
        <taxon>Araneomorphae</taxon>
        <taxon>Entelegynae</taxon>
        <taxon>Araneoidea</taxon>
        <taxon>Nephilidae</taxon>
        <taxon>Trichonephila</taxon>
        <taxon>Trichonephila inaurata</taxon>
    </lineage>
</organism>
<proteinExistence type="predicted"/>
<protein>
    <submittedName>
        <fullName evidence="2">Uncharacterized protein</fullName>
    </submittedName>
</protein>
<evidence type="ECO:0000313" key="2">
    <source>
        <dbReference type="EMBL" id="GFY49044.1"/>
    </source>
</evidence>
<dbReference type="EMBL" id="BMAV01006801">
    <property type="protein sequence ID" value="GFY49044.1"/>
    <property type="molecule type" value="Genomic_DNA"/>
</dbReference>
<comment type="caution">
    <text evidence="2">The sequence shown here is derived from an EMBL/GenBank/DDBJ whole genome shotgun (WGS) entry which is preliminary data.</text>
</comment>
<sequence>MCMEKNVSRKPEEWCSKFSADHYSTQYANISGKPSPSNTDNSKRTVDQAITEEHHTSARRKLVPSVGTLVEGVYHAVVSFFVLSLEVQELDICWSDAYPIH</sequence>
<name>A0A8X6X998_9ARAC</name>
<accession>A0A8X6X998</accession>
<feature type="region of interest" description="Disordered" evidence="1">
    <location>
        <begin position="27"/>
        <end position="57"/>
    </location>
</feature>
<evidence type="ECO:0000256" key="1">
    <source>
        <dbReference type="SAM" id="MobiDB-lite"/>
    </source>
</evidence>
<reference evidence="2" key="1">
    <citation type="submission" date="2020-08" db="EMBL/GenBank/DDBJ databases">
        <title>Multicomponent nature underlies the extraordinary mechanical properties of spider dragline silk.</title>
        <authorList>
            <person name="Kono N."/>
            <person name="Nakamura H."/>
            <person name="Mori M."/>
            <person name="Yoshida Y."/>
            <person name="Ohtoshi R."/>
            <person name="Malay A.D."/>
            <person name="Moran D.A.P."/>
            <person name="Tomita M."/>
            <person name="Numata K."/>
            <person name="Arakawa K."/>
        </authorList>
    </citation>
    <scope>NUCLEOTIDE SEQUENCE</scope>
</reference>
<evidence type="ECO:0000313" key="3">
    <source>
        <dbReference type="Proteomes" id="UP000886998"/>
    </source>
</evidence>
<feature type="compositionally biased region" description="Basic and acidic residues" evidence="1">
    <location>
        <begin position="41"/>
        <end position="56"/>
    </location>
</feature>